<organism evidence="1 2">
    <name type="scientific">Lysinibacter cavernae</name>
    <dbReference type="NCBI Taxonomy" id="1640652"/>
    <lineage>
        <taxon>Bacteria</taxon>
        <taxon>Bacillati</taxon>
        <taxon>Actinomycetota</taxon>
        <taxon>Actinomycetes</taxon>
        <taxon>Micrococcales</taxon>
        <taxon>Microbacteriaceae</taxon>
        <taxon>Lysinibacter</taxon>
    </lineage>
</organism>
<dbReference type="PANTHER" id="PTHR31793">
    <property type="entry name" value="4-HYDROXYBENZOYL-COA THIOESTERASE FAMILY MEMBER"/>
    <property type="match status" value="1"/>
</dbReference>
<protein>
    <submittedName>
        <fullName evidence="1">Acyl-CoA thioester hydrolase</fullName>
        <ecNumber evidence="1">3.1.2.-</ecNumber>
    </submittedName>
</protein>
<proteinExistence type="predicted"/>
<accession>A0A7X5R089</accession>
<dbReference type="EC" id="3.1.2.-" evidence="1"/>
<dbReference type="GO" id="GO:0047617">
    <property type="term" value="F:fatty acyl-CoA hydrolase activity"/>
    <property type="evidence" value="ECO:0007669"/>
    <property type="project" value="TreeGrafter"/>
</dbReference>
<keyword evidence="1" id="KW-0378">Hydrolase</keyword>
<sequence>MRDQVILQLRWADLDAYGHVNNAVMLRLLEEARIRWMWKPAGGTASRDSQIFDASPTSDTIMVIAHQEIEYRAVLPYLDEGININVWIGAIGGSSLDLYYEIYGAAGAEAETLYVRASSTVVVMDAAAQKPRRLSTDERAAMQPYLGEPLQLGRKRG</sequence>
<keyword evidence="2" id="KW-1185">Reference proteome</keyword>
<dbReference type="InterPro" id="IPR029069">
    <property type="entry name" value="HotDog_dom_sf"/>
</dbReference>
<gene>
    <name evidence="1" type="ORF">FHX76_000913</name>
</gene>
<evidence type="ECO:0000313" key="2">
    <source>
        <dbReference type="Proteomes" id="UP000541033"/>
    </source>
</evidence>
<dbReference type="InterPro" id="IPR050563">
    <property type="entry name" value="4-hydroxybenzoyl-CoA_TE"/>
</dbReference>
<dbReference type="AlphaFoldDB" id="A0A7X5R089"/>
<dbReference type="RefSeq" id="WP_167148338.1">
    <property type="nucleotide sequence ID" value="NZ_JAAMOX010000001.1"/>
</dbReference>
<dbReference type="EMBL" id="JAAMOX010000001">
    <property type="protein sequence ID" value="NIH53045.1"/>
    <property type="molecule type" value="Genomic_DNA"/>
</dbReference>
<dbReference type="Pfam" id="PF13279">
    <property type="entry name" value="4HBT_2"/>
    <property type="match status" value="1"/>
</dbReference>
<reference evidence="1 2" key="1">
    <citation type="submission" date="2020-02" db="EMBL/GenBank/DDBJ databases">
        <title>Sequencing the genomes of 1000 actinobacteria strains.</title>
        <authorList>
            <person name="Klenk H.-P."/>
        </authorList>
    </citation>
    <scope>NUCLEOTIDE SEQUENCE [LARGE SCALE GENOMIC DNA]</scope>
    <source>
        <strain evidence="1 2">DSM 27960</strain>
    </source>
</reference>
<dbReference type="CDD" id="cd00586">
    <property type="entry name" value="4HBT"/>
    <property type="match status" value="1"/>
</dbReference>
<comment type="caution">
    <text evidence="1">The sequence shown here is derived from an EMBL/GenBank/DDBJ whole genome shotgun (WGS) entry which is preliminary data.</text>
</comment>
<dbReference type="Proteomes" id="UP000541033">
    <property type="component" value="Unassembled WGS sequence"/>
</dbReference>
<name>A0A7X5R089_9MICO</name>
<evidence type="ECO:0000313" key="1">
    <source>
        <dbReference type="EMBL" id="NIH53045.1"/>
    </source>
</evidence>
<dbReference type="SUPFAM" id="SSF54637">
    <property type="entry name" value="Thioesterase/thiol ester dehydrase-isomerase"/>
    <property type="match status" value="1"/>
</dbReference>
<dbReference type="PANTHER" id="PTHR31793:SF24">
    <property type="entry name" value="LONG-CHAIN ACYL-COA THIOESTERASE FADM"/>
    <property type="match status" value="1"/>
</dbReference>
<dbReference type="Gene3D" id="3.10.129.10">
    <property type="entry name" value="Hotdog Thioesterase"/>
    <property type="match status" value="1"/>
</dbReference>